<dbReference type="InterPro" id="IPR000847">
    <property type="entry name" value="LysR_HTH_N"/>
</dbReference>
<gene>
    <name evidence="6" type="ORF">SAMN04515666_101833</name>
</gene>
<feature type="domain" description="HTH lysR-type" evidence="5">
    <location>
        <begin position="11"/>
        <end position="68"/>
    </location>
</feature>
<evidence type="ECO:0000313" key="7">
    <source>
        <dbReference type="Proteomes" id="UP000199664"/>
    </source>
</evidence>
<dbReference type="SUPFAM" id="SSF53850">
    <property type="entry name" value="Periplasmic binding protein-like II"/>
    <property type="match status" value="1"/>
</dbReference>
<dbReference type="EMBL" id="FOAN01000001">
    <property type="protein sequence ID" value="SEK56290.1"/>
    <property type="molecule type" value="Genomic_DNA"/>
</dbReference>
<comment type="similarity">
    <text evidence="1">Belongs to the LysR transcriptional regulatory family.</text>
</comment>
<dbReference type="Gene3D" id="3.40.190.10">
    <property type="entry name" value="Periplasmic binding protein-like II"/>
    <property type="match status" value="2"/>
</dbReference>
<dbReference type="PROSITE" id="PS50931">
    <property type="entry name" value="HTH_LYSR"/>
    <property type="match status" value="1"/>
</dbReference>
<dbReference type="PANTHER" id="PTHR30537">
    <property type="entry name" value="HTH-TYPE TRANSCRIPTIONAL REGULATOR"/>
    <property type="match status" value="1"/>
</dbReference>
<dbReference type="RefSeq" id="WP_091829983.1">
    <property type="nucleotide sequence ID" value="NZ_FOAN01000001.1"/>
</dbReference>
<dbReference type="Pfam" id="PF00126">
    <property type="entry name" value="HTH_1"/>
    <property type="match status" value="1"/>
</dbReference>
<dbReference type="Pfam" id="PF03466">
    <property type="entry name" value="LysR_substrate"/>
    <property type="match status" value="1"/>
</dbReference>
<dbReference type="GO" id="GO:0043565">
    <property type="term" value="F:sequence-specific DNA binding"/>
    <property type="evidence" value="ECO:0007669"/>
    <property type="project" value="TreeGrafter"/>
</dbReference>
<dbReference type="OrthoDB" id="9793571at2"/>
<evidence type="ECO:0000256" key="1">
    <source>
        <dbReference type="ARBA" id="ARBA00009437"/>
    </source>
</evidence>
<dbReference type="AlphaFoldDB" id="A0A1H7I4B5"/>
<dbReference type="InterPro" id="IPR036388">
    <property type="entry name" value="WH-like_DNA-bd_sf"/>
</dbReference>
<protein>
    <submittedName>
        <fullName evidence="6">Transcriptional regulator, LysR family</fullName>
    </submittedName>
</protein>
<dbReference type="InterPro" id="IPR058163">
    <property type="entry name" value="LysR-type_TF_proteobact-type"/>
</dbReference>
<dbReference type="GO" id="GO:0006351">
    <property type="term" value="P:DNA-templated transcription"/>
    <property type="evidence" value="ECO:0007669"/>
    <property type="project" value="TreeGrafter"/>
</dbReference>
<dbReference type="Gene3D" id="1.10.10.10">
    <property type="entry name" value="Winged helix-like DNA-binding domain superfamily/Winged helix DNA-binding domain"/>
    <property type="match status" value="1"/>
</dbReference>
<evidence type="ECO:0000256" key="2">
    <source>
        <dbReference type="ARBA" id="ARBA00023015"/>
    </source>
</evidence>
<sequence length="300" mass="31813">MPVRPPRPHLPPLNALRAFEAAARLGSFSRAADEIGVTQGAIAQQVRHLEAFLGLTLFRRLPQGVALTEAAQEARPRLSAAFDALALTVQDLKASHAGRALAIAALPCIAQLWLSPRLPALQQAFPGLAISISAMEDPPTGRYDNFDLALFYLARPPADALALGEDRLFPVCAPALAHKLRTPADLAGQTLLHDAVWRDDWARWLRHAGAGDIDPGRGPSYSLYALALDAALGGAGVLIGRGSLIAPNLADGRLVAPFTDELPSGDRLTMLFPPAGKPHPRRAEIVAWLEASGSTKKGGS</sequence>
<evidence type="ECO:0000256" key="3">
    <source>
        <dbReference type="ARBA" id="ARBA00023125"/>
    </source>
</evidence>
<dbReference type="STRING" id="1036779.SAMN04515666_101833"/>
<dbReference type="PANTHER" id="PTHR30537:SF74">
    <property type="entry name" value="HTH-TYPE TRANSCRIPTIONAL REGULATOR TRPI"/>
    <property type="match status" value="1"/>
</dbReference>
<keyword evidence="2" id="KW-0805">Transcription regulation</keyword>
<dbReference type="GO" id="GO:0003700">
    <property type="term" value="F:DNA-binding transcription factor activity"/>
    <property type="evidence" value="ECO:0007669"/>
    <property type="project" value="InterPro"/>
</dbReference>
<proteinExistence type="inferred from homology"/>
<evidence type="ECO:0000256" key="4">
    <source>
        <dbReference type="ARBA" id="ARBA00023163"/>
    </source>
</evidence>
<dbReference type="Proteomes" id="UP000199664">
    <property type="component" value="Unassembled WGS sequence"/>
</dbReference>
<dbReference type="SUPFAM" id="SSF46785">
    <property type="entry name" value="Winged helix' DNA-binding domain"/>
    <property type="match status" value="1"/>
</dbReference>
<accession>A0A1H7I4B5</accession>
<keyword evidence="7" id="KW-1185">Reference proteome</keyword>
<keyword evidence="3" id="KW-0238">DNA-binding</keyword>
<keyword evidence="4" id="KW-0804">Transcription</keyword>
<dbReference type="InterPro" id="IPR005119">
    <property type="entry name" value="LysR_subst-bd"/>
</dbReference>
<reference evidence="7" key="1">
    <citation type="submission" date="2016-10" db="EMBL/GenBank/DDBJ databases">
        <authorList>
            <person name="Varghese N."/>
            <person name="Submissions S."/>
        </authorList>
    </citation>
    <scope>NUCLEOTIDE SEQUENCE [LARGE SCALE GENOMIC DNA]</scope>
    <source>
        <strain evidence="7">LMG 26383,CCUG 61248,R- 45681</strain>
    </source>
</reference>
<dbReference type="FunFam" id="3.40.190.10:FF:000017">
    <property type="entry name" value="Glycine cleavage system transcriptional activator"/>
    <property type="match status" value="1"/>
</dbReference>
<evidence type="ECO:0000259" key="5">
    <source>
        <dbReference type="PROSITE" id="PS50931"/>
    </source>
</evidence>
<dbReference type="InterPro" id="IPR036390">
    <property type="entry name" value="WH_DNA-bd_sf"/>
</dbReference>
<dbReference type="PRINTS" id="PR00039">
    <property type="entry name" value="HTHLYSR"/>
</dbReference>
<evidence type="ECO:0000313" key="6">
    <source>
        <dbReference type="EMBL" id="SEK56290.1"/>
    </source>
</evidence>
<name>A0A1H7I4B5_9HYPH</name>
<organism evidence="6 7">
    <name type="scientific">Bosea lupini</name>
    <dbReference type="NCBI Taxonomy" id="1036779"/>
    <lineage>
        <taxon>Bacteria</taxon>
        <taxon>Pseudomonadati</taxon>
        <taxon>Pseudomonadota</taxon>
        <taxon>Alphaproteobacteria</taxon>
        <taxon>Hyphomicrobiales</taxon>
        <taxon>Boseaceae</taxon>
        <taxon>Bosea</taxon>
    </lineage>
</organism>